<reference evidence="1 2" key="1">
    <citation type="submission" date="2023-11" db="EMBL/GenBank/DDBJ databases">
        <title>Draft genome sequence and annotation of the polyextremotolerant black yeast-like fungus Aureobasidium pullulans NRRL 62042.</title>
        <authorList>
            <person name="Dielentheis-Frenken M.R.E."/>
            <person name="Wibberg D."/>
            <person name="Blank L.M."/>
            <person name="Tiso T."/>
        </authorList>
    </citation>
    <scope>NUCLEOTIDE SEQUENCE [LARGE SCALE GENOMIC DNA]</scope>
    <source>
        <strain evidence="1 2">NRRL 62042</strain>
    </source>
</reference>
<name>A0ABR0TPI0_AURPU</name>
<accession>A0ABR0TPI0</accession>
<protein>
    <recommendedName>
        <fullName evidence="3">F-box domain-containing protein</fullName>
    </recommendedName>
</protein>
<gene>
    <name evidence="1" type="ORF">QM012_007487</name>
</gene>
<evidence type="ECO:0000313" key="1">
    <source>
        <dbReference type="EMBL" id="KAK6005845.1"/>
    </source>
</evidence>
<proteinExistence type="predicted"/>
<comment type="caution">
    <text evidence="1">The sequence shown here is derived from an EMBL/GenBank/DDBJ whole genome shotgun (WGS) entry which is preliminary data.</text>
</comment>
<sequence length="266" mass="30556">MLSFLDLPPEIRLAIYKILLQSSLDKTTRILYSGTNALRCGDSPHCVRHKQPFKYVAKGCVSFLDARIIYARDIDRAKYNIHLADIDDLLFLASTCRVSRSELLALAWSNANIRIESPEIYDELHCIFYDRLTSESCSSIRTLQHSINRSQWWASESKKVVGLIRRRLPRLEQLIVNIPVEFGLRRNPLAPAVAALRSIPLQNTIELRSDLNGRISELLLNVLSPSHPFVVRREDFLNARLQSLRVQVNLIGQRRREELARKETGD</sequence>
<dbReference type="EMBL" id="JASGXD010000005">
    <property type="protein sequence ID" value="KAK6005845.1"/>
    <property type="molecule type" value="Genomic_DNA"/>
</dbReference>
<evidence type="ECO:0008006" key="3">
    <source>
        <dbReference type="Google" id="ProtNLM"/>
    </source>
</evidence>
<dbReference type="Proteomes" id="UP001341245">
    <property type="component" value="Unassembled WGS sequence"/>
</dbReference>
<keyword evidence="2" id="KW-1185">Reference proteome</keyword>
<organism evidence="1 2">
    <name type="scientific">Aureobasidium pullulans</name>
    <name type="common">Black yeast</name>
    <name type="synonym">Pullularia pullulans</name>
    <dbReference type="NCBI Taxonomy" id="5580"/>
    <lineage>
        <taxon>Eukaryota</taxon>
        <taxon>Fungi</taxon>
        <taxon>Dikarya</taxon>
        <taxon>Ascomycota</taxon>
        <taxon>Pezizomycotina</taxon>
        <taxon>Dothideomycetes</taxon>
        <taxon>Dothideomycetidae</taxon>
        <taxon>Dothideales</taxon>
        <taxon>Saccotheciaceae</taxon>
        <taxon>Aureobasidium</taxon>
    </lineage>
</organism>
<evidence type="ECO:0000313" key="2">
    <source>
        <dbReference type="Proteomes" id="UP001341245"/>
    </source>
</evidence>